<reference evidence="3" key="1">
    <citation type="submission" date="2020-01" db="EMBL/GenBank/DDBJ databases">
        <authorList>
            <person name="Meier V. D."/>
            <person name="Meier V D."/>
        </authorList>
    </citation>
    <scope>NUCLEOTIDE SEQUENCE</scope>
    <source>
        <strain evidence="3">HLG_WM_MAG_07</strain>
    </source>
</reference>
<keyword evidence="1" id="KW-1133">Transmembrane helix</keyword>
<feature type="transmembrane region" description="Helical" evidence="1">
    <location>
        <begin position="266"/>
        <end position="286"/>
    </location>
</feature>
<dbReference type="EMBL" id="CACVAY010000071">
    <property type="protein sequence ID" value="CAA6814533.1"/>
    <property type="molecule type" value="Genomic_DNA"/>
</dbReference>
<dbReference type="AlphaFoldDB" id="A0A6S6T5K0"/>
<keyword evidence="1" id="KW-0472">Membrane</keyword>
<feature type="transmembrane region" description="Helical" evidence="1">
    <location>
        <begin position="363"/>
        <end position="385"/>
    </location>
</feature>
<feature type="transmembrane region" description="Helical" evidence="1">
    <location>
        <begin position="298"/>
        <end position="319"/>
    </location>
</feature>
<evidence type="ECO:0000313" key="3">
    <source>
        <dbReference type="EMBL" id="CAA6814533.1"/>
    </source>
</evidence>
<feature type="signal peptide" evidence="2">
    <location>
        <begin position="1"/>
        <end position="30"/>
    </location>
</feature>
<gene>
    <name evidence="3" type="ORF">HELGO_WM4338</name>
</gene>
<feature type="transmembrane region" description="Helical" evidence="1">
    <location>
        <begin position="331"/>
        <end position="356"/>
    </location>
</feature>
<evidence type="ECO:0000256" key="2">
    <source>
        <dbReference type="SAM" id="SignalP"/>
    </source>
</evidence>
<dbReference type="Pfam" id="PF13795">
    <property type="entry name" value="HupE_UreJ_2"/>
    <property type="match status" value="1"/>
</dbReference>
<keyword evidence="2" id="KW-0732">Signal</keyword>
<accession>A0A6S6T5K0</accession>
<name>A0A6S6T5K0_9GAMM</name>
<dbReference type="InterPro" id="IPR032809">
    <property type="entry name" value="Put_HupE_UreJ"/>
</dbReference>
<evidence type="ECO:0000256" key="1">
    <source>
        <dbReference type="SAM" id="Phobius"/>
    </source>
</evidence>
<sequence>MMCVRFYRSHKILILVFTLFMWCLLATAHADVVKPALIEVNVDTQGDIKIEIRASIEALLTGINGKYKNTQDAPNAEEYDALRALESDELAVEFAPFKAQFLDQITLSTNTNDHIPLTIESVKIPEPGYTKVPRISLINLTGKIDLNTQSLQWYYPMAFGDNAVRLRQIDQTNQQWHWSEWQWLRKDKASTPFSLTEIVAQRPVHKVISEYIVIGFDHIIPKGLDHILFIVALFFFSTQFKPLFWQVTMFTIAHTITLGLSMNGMISLPASIVEPLIALSIAYAALENIFAKEKLHNSRLILVFAFGLLHGMGFASILSDFGMPDNAFITALISFNIGVELGQLAVIAGLFLLIALWFRNKSWYRTVFVIPISLVIAILGLYWVYERVQF</sequence>
<proteinExistence type="predicted"/>
<feature type="chain" id="PRO_5028130138" evidence="2">
    <location>
        <begin position="31"/>
        <end position="390"/>
    </location>
</feature>
<keyword evidence="1" id="KW-0812">Transmembrane</keyword>
<protein>
    <submittedName>
        <fullName evidence="3">Membrane protein, putative</fullName>
    </submittedName>
</protein>
<organism evidence="3">
    <name type="scientific">uncultured Thiotrichaceae bacterium</name>
    <dbReference type="NCBI Taxonomy" id="298394"/>
    <lineage>
        <taxon>Bacteria</taxon>
        <taxon>Pseudomonadati</taxon>
        <taxon>Pseudomonadota</taxon>
        <taxon>Gammaproteobacteria</taxon>
        <taxon>Thiotrichales</taxon>
        <taxon>Thiotrichaceae</taxon>
        <taxon>environmental samples</taxon>
    </lineage>
</organism>